<comment type="cofactor">
    <cofactor evidence="2">
        <name>K(+)</name>
        <dbReference type="ChEBI" id="CHEBI:29103"/>
    </cofactor>
</comment>
<sequence length="241" mass="24853">MIVAIDAGNSRIKWGVHDGDGWLNSGVLATADVASLAEVAAQWPANARGVVCNVAGSTVADSISRLFAGRHAELSFLHASAAACGVRSRYENPQQLGADRWAALIGARAVLGSACLVVCAGTATTVDRLDAAGVFAGGLILPGFDLMRAALARNTAQLPLAEGVFCAQPRNTVDAIVSGCLQAQLGAVERMFHALVDEPDARCLLTGGGARRLAAHLKIPCQLMDNLILDGLLRFAASPGS</sequence>
<dbReference type="EMBL" id="QPGA01000010">
    <property type="protein sequence ID" value="RDE51137.1"/>
    <property type="molecule type" value="Genomic_DNA"/>
</dbReference>
<comment type="caution">
    <text evidence="17">The sequence shown here is derived from an EMBL/GenBank/DDBJ whole genome shotgun (WGS) entry which is preliminary data.</text>
</comment>
<feature type="active site" description="Proton acceptor" evidence="16">
    <location>
        <position position="99"/>
    </location>
</feature>
<evidence type="ECO:0000256" key="12">
    <source>
        <dbReference type="ARBA" id="ARBA00022958"/>
    </source>
</evidence>
<accession>A0A369XSF1</accession>
<dbReference type="GO" id="GO:0005737">
    <property type="term" value="C:cytoplasm"/>
    <property type="evidence" value="ECO:0007669"/>
    <property type="project" value="UniProtKB-SubCell"/>
</dbReference>
<keyword evidence="7 16" id="KW-0963">Cytoplasm</keyword>
<dbReference type="GO" id="GO:0004594">
    <property type="term" value="F:pantothenate kinase activity"/>
    <property type="evidence" value="ECO:0007669"/>
    <property type="project" value="UniProtKB-UniRule"/>
</dbReference>
<dbReference type="GO" id="GO:0015937">
    <property type="term" value="P:coenzyme A biosynthetic process"/>
    <property type="evidence" value="ECO:0007669"/>
    <property type="project" value="UniProtKB-UniRule"/>
</dbReference>
<dbReference type="SUPFAM" id="SSF53067">
    <property type="entry name" value="Actin-like ATPase domain"/>
    <property type="match status" value="2"/>
</dbReference>
<evidence type="ECO:0000256" key="2">
    <source>
        <dbReference type="ARBA" id="ARBA00001958"/>
    </source>
</evidence>
<evidence type="ECO:0000313" key="18">
    <source>
        <dbReference type="Proteomes" id="UP000253831"/>
    </source>
</evidence>
<feature type="binding site" evidence="16">
    <location>
        <begin position="6"/>
        <end position="13"/>
    </location>
    <ligand>
        <name>ATP</name>
        <dbReference type="ChEBI" id="CHEBI:30616"/>
    </ligand>
</feature>
<dbReference type="InterPro" id="IPR004619">
    <property type="entry name" value="Type_III_PanK"/>
</dbReference>
<feature type="binding site" evidence="16">
    <location>
        <begin position="97"/>
        <end position="100"/>
    </location>
    <ligand>
        <name>substrate</name>
    </ligand>
</feature>
<evidence type="ECO:0000256" key="9">
    <source>
        <dbReference type="ARBA" id="ARBA00022741"/>
    </source>
</evidence>
<dbReference type="CDD" id="cd24015">
    <property type="entry name" value="ASKHA_NBD_PanK-III"/>
    <property type="match status" value="1"/>
</dbReference>
<evidence type="ECO:0000256" key="4">
    <source>
        <dbReference type="ARBA" id="ARBA00005225"/>
    </source>
</evidence>
<dbReference type="NCBIfam" id="TIGR00671">
    <property type="entry name" value="baf"/>
    <property type="match status" value="1"/>
</dbReference>
<comment type="subcellular location">
    <subcellularLocation>
        <location evidence="3 16">Cytoplasm</location>
    </subcellularLocation>
</comment>
<evidence type="ECO:0000256" key="16">
    <source>
        <dbReference type="HAMAP-Rule" id="MF_01274"/>
    </source>
</evidence>
<keyword evidence="10 16" id="KW-0418">Kinase</keyword>
<comment type="subunit">
    <text evidence="5 16">Homodimer.</text>
</comment>
<organism evidence="17 18">
    <name type="scientific">Candidatus Accumulibacter meliphilus</name>
    <dbReference type="NCBI Taxonomy" id="2211374"/>
    <lineage>
        <taxon>Bacteria</taxon>
        <taxon>Pseudomonadati</taxon>
        <taxon>Pseudomonadota</taxon>
        <taxon>Betaproteobacteria</taxon>
        <taxon>Candidatus Accumulibacter</taxon>
    </lineage>
</organism>
<evidence type="ECO:0000256" key="1">
    <source>
        <dbReference type="ARBA" id="ARBA00001206"/>
    </source>
</evidence>
<comment type="pathway">
    <text evidence="4 16">Cofactor biosynthesis; coenzyme A biosynthesis; CoA from (R)-pantothenate: step 1/5.</text>
</comment>
<keyword evidence="11 16" id="KW-0067">ATP-binding</keyword>
<feature type="binding site" evidence="16">
    <location>
        <position position="90"/>
    </location>
    <ligand>
        <name>substrate</name>
    </ligand>
</feature>
<dbReference type="PANTHER" id="PTHR34265">
    <property type="entry name" value="TYPE III PANTOTHENATE KINASE"/>
    <property type="match status" value="1"/>
</dbReference>
<evidence type="ECO:0000256" key="14">
    <source>
        <dbReference type="ARBA" id="ARBA00038036"/>
    </source>
</evidence>
<dbReference type="HAMAP" id="MF_01274">
    <property type="entry name" value="Pantothen_kinase_3"/>
    <property type="match status" value="1"/>
</dbReference>
<feature type="binding site" evidence="16">
    <location>
        <position position="172"/>
    </location>
    <ligand>
        <name>substrate</name>
    </ligand>
</feature>
<evidence type="ECO:0000256" key="15">
    <source>
        <dbReference type="ARBA" id="ARBA00040883"/>
    </source>
</evidence>
<keyword evidence="12 16" id="KW-0630">Potassium</keyword>
<evidence type="ECO:0000256" key="7">
    <source>
        <dbReference type="ARBA" id="ARBA00022490"/>
    </source>
</evidence>
<protein>
    <recommendedName>
        <fullName evidence="15 16">Type III pantothenate kinase</fullName>
        <ecNumber evidence="6 16">2.7.1.33</ecNumber>
    </recommendedName>
    <alternativeName>
        <fullName evidence="16">PanK-III</fullName>
    </alternativeName>
    <alternativeName>
        <fullName evidence="16">Pantothenic acid kinase</fullName>
    </alternativeName>
</protein>
<dbReference type="Proteomes" id="UP000253831">
    <property type="component" value="Unassembled WGS sequence"/>
</dbReference>
<keyword evidence="8 16" id="KW-0808">Transferase</keyword>
<dbReference type="EC" id="2.7.1.33" evidence="6 16"/>
<feature type="binding site" evidence="16">
    <location>
        <position position="122"/>
    </location>
    <ligand>
        <name>ATP</name>
        <dbReference type="ChEBI" id="CHEBI:30616"/>
    </ligand>
</feature>
<dbReference type="Pfam" id="PF03309">
    <property type="entry name" value="Pan_kinase"/>
    <property type="match status" value="1"/>
</dbReference>
<evidence type="ECO:0000313" key="17">
    <source>
        <dbReference type="EMBL" id="RDE51137.1"/>
    </source>
</evidence>
<evidence type="ECO:0000256" key="11">
    <source>
        <dbReference type="ARBA" id="ARBA00022840"/>
    </source>
</evidence>
<evidence type="ECO:0000256" key="3">
    <source>
        <dbReference type="ARBA" id="ARBA00004496"/>
    </source>
</evidence>
<dbReference type="UniPathway" id="UPA00241">
    <property type="reaction ID" value="UER00352"/>
</dbReference>
<evidence type="ECO:0000256" key="10">
    <source>
        <dbReference type="ARBA" id="ARBA00022777"/>
    </source>
</evidence>
<reference evidence="17 18" key="1">
    <citation type="submission" date="2018-05" db="EMBL/GenBank/DDBJ databases">
        <title>Integrated omic analyses show evidence that a Ca. Accumulibacter phosphatis strain performs denitrification under micro-aerobic conditions.</title>
        <authorList>
            <person name="Camejo P.Y."/>
            <person name="Katherine M.D."/>
            <person name="Daniel N.R."/>
        </authorList>
    </citation>
    <scope>NUCLEOTIDE SEQUENCE [LARGE SCALE GENOMIC DNA]</scope>
    <source>
        <strain evidence="17">UW-LDO-IC</strain>
    </source>
</reference>
<keyword evidence="13 16" id="KW-0173">Coenzyme A biosynthesis</keyword>
<dbReference type="PANTHER" id="PTHR34265:SF1">
    <property type="entry name" value="TYPE III PANTOTHENATE KINASE"/>
    <property type="match status" value="1"/>
</dbReference>
<keyword evidence="9 16" id="KW-0547">Nucleotide-binding</keyword>
<dbReference type="AlphaFoldDB" id="A0A369XSF1"/>
<evidence type="ECO:0000256" key="6">
    <source>
        <dbReference type="ARBA" id="ARBA00012102"/>
    </source>
</evidence>
<dbReference type="GO" id="GO:0005524">
    <property type="term" value="F:ATP binding"/>
    <property type="evidence" value="ECO:0007669"/>
    <property type="project" value="UniProtKB-UniRule"/>
</dbReference>
<evidence type="ECO:0000256" key="13">
    <source>
        <dbReference type="ARBA" id="ARBA00022993"/>
    </source>
</evidence>
<dbReference type="Gene3D" id="3.30.420.40">
    <property type="match status" value="2"/>
</dbReference>
<proteinExistence type="inferred from homology"/>
<comment type="caution">
    <text evidence="16">Lacks conserved residue(s) required for the propagation of feature annotation.</text>
</comment>
<evidence type="ECO:0000256" key="5">
    <source>
        <dbReference type="ARBA" id="ARBA00011738"/>
    </source>
</evidence>
<gene>
    <name evidence="16" type="primary">coaX</name>
    <name evidence="17" type="ORF">DVS81_07420</name>
</gene>
<comment type="catalytic activity">
    <reaction evidence="1 16">
        <text>(R)-pantothenate + ATP = (R)-4'-phosphopantothenate + ADP + H(+)</text>
        <dbReference type="Rhea" id="RHEA:16373"/>
        <dbReference type="ChEBI" id="CHEBI:10986"/>
        <dbReference type="ChEBI" id="CHEBI:15378"/>
        <dbReference type="ChEBI" id="CHEBI:29032"/>
        <dbReference type="ChEBI" id="CHEBI:30616"/>
        <dbReference type="ChEBI" id="CHEBI:456216"/>
        <dbReference type="EC" id="2.7.1.33"/>
    </reaction>
</comment>
<evidence type="ECO:0000256" key="8">
    <source>
        <dbReference type="ARBA" id="ARBA00022679"/>
    </source>
</evidence>
<comment type="function">
    <text evidence="16">Catalyzes the phosphorylation of pantothenate (Pan), the first step in CoA biosynthesis.</text>
</comment>
<comment type="cofactor">
    <cofactor evidence="16">
        <name>NH4(+)</name>
        <dbReference type="ChEBI" id="CHEBI:28938"/>
    </cofactor>
    <cofactor evidence="16">
        <name>K(+)</name>
        <dbReference type="ChEBI" id="CHEBI:29103"/>
    </cofactor>
    <text evidence="16">A monovalent cation. Ammonium or potassium.</text>
</comment>
<comment type="similarity">
    <text evidence="14 16">Belongs to the type III pantothenate kinase family.</text>
</comment>
<dbReference type="InterPro" id="IPR043129">
    <property type="entry name" value="ATPase_NBD"/>
</dbReference>
<name>A0A369XSF1_9PROT</name>